<proteinExistence type="predicted"/>
<evidence type="ECO:0000256" key="4">
    <source>
        <dbReference type="PROSITE-ProRule" id="PRU00433"/>
    </source>
</evidence>
<keyword evidence="8" id="KW-1185">Reference proteome</keyword>
<feature type="domain" description="Cytochrome c" evidence="6">
    <location>
        <begin position="25"/>
        <end position="105"/>
    </location>
</feature>
<protein>
    <recommendedName>
        <fullName evidence="6">Cytochrome c domain-containing protein</fullName>
    </recommendedName>
</protein>
<dbReference type="InterPro" id="IPR009056">
    <property type="entry name" value="Cyt_c-like_dom"/>
</dbReference>
<keyword evidence="5" id="KW-0732">Signal</keyword>
<name>A0A2D2D053_METT3</name>
<dbReference type="RefSeq" id="WP_003609863.1">
    <property type="nucleotide sequence ID" value="NZ_ADVE02000001.1"/>
</dbReference>
<gene>
    <name evidence="7" type="ORF">CQW49_10960</name>
</gene>
<evidence type="ECO:0000256" key="3">
    <source>
        <dbReference type="ARBA" id="ARBA00023004"/>
    </source>
</evidence>
<keyword evidence="3 4" id="KW-0408">Iron</keyword>
<reference evidence="8" key="1">
    <citation type="submission" date="2017-10" db="EMBL/GenBank/DDBJ databases">
        <title>Completed PacBio SMRT sequence of Methylosinus trichosporium OB3b reveals presence of a third large plasmid.</title>
        <authorList>
            <person name="Charles T.C."/>
            <person name="Lynch M.D.J."/>
            <person name="Heil J.R."/>
            <person name="Cheng J."/>
        </authorList>
    </citation>
    <scope>NUCLEOTIDE SEQUENCE [LARGE SCALE GENOMIC DNA]</scope>
    <source>
        <strain evidence="8">OB3b</strain>
    </source>
</reference>
<evidence type="ECO:0000256" key="5">
    <source>
        <dbReference type="SAM" id="SignalP"/>
    </source>
</evidence>
<dbReference type="GO" id="GO:0009055">
    <property type="term" value="F:electron transfer activity"/>
    <property type="evidence" value="ECO:0007669"/>
    <property type="project" value="InterPro"/>
</dbReference>
<keyword evidence="2 4" id="KW-0479">Metal-binding</keyword>
<dbReference type="Pfam" id="PF00034">
    <property type="entry name" value="Cytochrom_C"/>
    <property type="match status" value="1"/>
</dbReference>
<dbReference type="AlphaFoldDB" id="A0A2D2D053"/>
<accession>A0A2D2D053</accession>
<sequence length="105" mass="10973">MRFARLILVASFTVAAASPAFASKSLIAKGKAIAASYCGSCHAVGPLGVSPHPDAPPFHEMVGRLSLDNLEDMFSDAVESHAQMARVALSHGQLEALAGYMATMK</sequence>
<organism evidence="7 8">
    <name type="scientific">Methylosinus trichosporium (strain ATCC 35070 / NCIMB 11131 / UNIQEM 75 / OB3b)</name>
    <dbReference type="NCBI Taxonomy" id="595536"/>
    <lineage>
        <taxon>Bacteria</taxon>
        <taxon>Pseudomonadati</taxon>
        <taxon>Pseudomonadota</taxon>
        <taxon>Alphaproteobacteria</taxon>
        <taxon>Hyphomicrobiales</taxon>
        <taxon>Methylocystaceae</taxon>
        <taxon>Methylosinus</taxon>
    </lineage>
</organism>
<dbReference type="STRING" id="595536.GCA_000178815_02971"/>
<evidence type="ECO:0000256" key="1">
    <source>
        <dbReference type="ARBA" id="ARBA00022617"/>
    </source>
</evidence>
<dbReference type="GO" id="GO:0020037">
    <property type="term" value="F:heme binding"/>
    <property type="evidence" value="ECO:0007669"/>
    <property type="project" value="InterPro"/>
</dbReference>
<dbReference type="PROSITE" id="PS51007">
    <property type="entry name" value="CYTC"/>
    <property type="match status" value="1"/>
</dbReference>
<evidence type="ECO:0000313" key="7">
    <source>
        <dbReference type="EMBL" id="ATQ68342.1"/>
    </source>
</evidence>
<dbReference type="Proteomes" id="UP000230709">
    <property type="component" value="Chromosome"/>
</dbReference>
<evidence type="ECO:0000313" key="8">
    <source>
        <dbReference type="Proteomes" id="UP000230709"/>
    </source>
</evidence>
<dbReference type="SUPFAM" id="SSF46626">
    <property type="entry name" value="Cytochrome c"/>
    <property type="match status" value="1"/>
</dbReference>
<keyword evidence="1 4" id="KW-0349">Heme</keyword>
<dbReference type="GO" id="GO:0046872">
    <property type="term" value="F:metal ion binding"/>
    <property type="evidence" value="ECO:0007669"/>
    <property type="project" value="UniProtKB-KW"/>
</dbReference>
<feature type="chain" id="PRO_5013951367" description="Cytochrome c domain-containing protein" evidence="5">
    <location>
        <begin position="23"/>
        <end position="105"/>
    </location>
</feature>
<evidence type="ECO:0000259" key="6">
    <source>
        <dbReference type="PROSITE" id="PS51007"/>
    </source>
</evidence>
<feature type="signal peptide" evidence="5">
    <location>
        <begin position="1"/>
        <end position="22"/>
    </location>
</feature>
<dbReference type="EMBL" id="CP023737">
    <property type="protein sequence ID" value="ATQ68342.1"/>
    <property type="molecule type" value="Genomic_DNA"/>
</dbReference>
<evidence type="ECO:0000256" key="2">
    <source>
        <dbReference type="ARBA" id="ARBA00022723"/>
    </source>
</evidence>
<dbReference type="Gene3D" id="1.10.760.10">
    <property type="entry name" value="Cytochrome c-like domain"/>
    <property type="match status" value="1"/>
</dbReference>
<dbReference type="KEGG" id="mtw:CQW49_10960"/>
<dbReference type="InterPro" id="IPR036909">
    <property type="entry name" value="Cyt_c-like_dom_sf"/>
</dbReference>